<keyword evidence="2" id="KW-1185">Reference proteome</keyword>
<dbReference type="Proteomes" id="UP000828390">
    <property type="component" value="Unassembled WGS sequence"/>
</dbReference>
<proteinExistence type="predicted"/>
<dbReference type="AlphaFoldDB" id="A0A9D4BPF5"/>
<reference evidence="1" key="2">
    <citation type="submission" date="2020-11" db="EMBL/GenBank/DDBJ databases">
        <authorList>
            <person name="McCartney M.A."/>
            <person name="Auch B."/>
            <person name="Kono T."/>
            <person name="Mallez S."/>
            <person name="Becker A."/>
            <person name="Gohl D.M."/>
            <person name="Silverstein K.A.T."/>
            <person name="Koren S."/>
            <person name="Bechman K.B."/>
            <person name="Herman A."/>
            <person name="Abrahante J.E."/>
            <person name="Garbe J."/>
        </authorList>
    </citation>
    <scope>NUCLEOTIDE SEQUENCE</scope>
    <source>
        <strain evidence="1">Duluth1</strain>
        <tissue evidence="1">Whole animal</tissue>
    </source>
</reference>
<comment type="caution">
    <text evidence="1">The sequence shown here is derived from an EMBL/GenBank/DDBJ whole genome shotgun (WGS) entry which is preliminary data.</text>
</comment>
<dbReference type="EMBL" id="JAIWYP010000015">
    <property type="protein sequence ID" value="KAH3700487.1"/>
    <property type="molecule type" value="Genomic_DNA"/>
</dbReference>
<reference evidence="1" key="1">
    <citation type="journal article" date="2019" name="bioRxiv">
        <title>The Genome of the Zebra Mussel, Dreissena polymorpha: A Resource for Invasive Species Research.</title>
        <authorList>
            <person name="McCartney M.A."/>
            <person name="Auch B."/>
            <person name="Kono T."/>
            <person name="Mallez S."/>
            <person name="Zhang Y."/>
            <person name="Obille A."/>
            <person name="Becker A."/>
            <person name="Abrahante J.E."/>
            <person name="Garbe J."/>
            <person name="Badalamenti J.P."/>
            <person name="Herman A."/>
            <person name="Mangelson H."/>
            <person name="Liachko I."/>
            <person name="Sullivan S."/>
            <person name="Sone E.D."/>
            <person name="Koren S."/>
            <person name="Silverstein K.A.T."/>
            <person name="Beckman K.B."/>
            <person name="Gohl D.M."/>
        </authorList>
    </citation>
    <scope>NUCLEOTIDE SEQUENCE</scope>
    <source>
        <strain evidence="1">Duluth1</strain>
        <tissue evidence="1">Whole animal</tissue>
    </source>
</reference>
<gene>
    <name evidence="1" type="ORF">DPMN_075466</name>
</gene>
<accession>A0A9D4BPF5</accession>
<sequence>MSADIVNTKNKSKPRLCPLCLGDKGIKVYNVRLNHDLRTQHRLAAAEVRQTTSAAKAAKFRGNIQPLLLEV</sequence>
<evidence type="ECO:0000313" key="1">
    <source>
        <dbReference type="EMBL" id="KAH3700487.1"/>
    </source>
</evidence>
<name>A0A9D4BPF5_DREPO</name>
<protein>
    <submittedName>
        <fullName evidence="1">Uncharacterized protein</fullName>
    </submittedName>
</protein>
<evidence type="ECO:0000313" key="2">
    <source>
        <dbReference type="Proteomes" id="UP000828390"/>
    </source>
</evidence>
<organism evidence="1 2">
    <name type="scientific">Dreissena polymorpha</name>
    <name type="common">Zebra mussel</name>
    <name type="synonym">Mytilus polymorpha</name>
    <dbReference type="NCBI Taxonomy" id="45954"/>
    <lineage>
        <taxon>Eukaryota</taxon>
        <taxon>Metazoa</taxon>
        <taxon>Spiralia</taxon>
        <taxon>Lophotrochozoa</taxon>
        <taxon>Mollusca</taxon>
        <taxon>Bivalvia</taxon>
        <taxon>Autobranchia</taxon>
        <taxon>Heteroconchia</taxon>
        <taxon>Euheterodonta</taxon>
        <taxon>Imparidentia</taxon>
        <taxon>Neoheterodontei</taxon>
        <taxon>Myida</taxon>
        <taxon>Dreissenoidea</taxon>
        <taxon>Dreissenidae</taxon>
        <taxon>Dreissena</taxon>
    </lineage>
</organism>